<dbReference type="Gene3D" id="3.50.50.60">
    <property type="entry name" value="FAD/NAD(P)-binding domain"/>
    <property type="match status" value="1"/>
</dbReference>
<reference evidence="7" key="1">
    <citation type="submission" date="2021-10" db="EMBL/GenBank/DDBJ databases">
        <title>Streptomonospora sp. nov., isolated from mangrove soil.</title>
        <authorList>
            <person name="Chen X."/>
            <person name="Ge X."/>
            <person name="Liu W."/>
        </authorList>
    </citation>
    <scope>NUCLEOTIDE SEQUENCE</scope>
    <source>
        <strain evidence="7">S1-112</strain>
    </source>
</reference>
<dbReference type="GO" id="GO:0008115">
    <property type="term" value="F:sarcosine oxidase activity"/>
    <property type="evidence" value="ECO:0007669"/>
    <property type="project" value="TreeGrafter"/>
</dbReference>
<evidence type="ECO:0000313" key="8">
    <source>
        <dbReference type="Proteomes" id="UP001140076"/>
    </source>
</evidence>
<name>A0A9X3SDB3_9ACTN</name>
<dbReference type="InterPro" id="IPR006076">
    <property type="entry name" value="FAD-dep_OxRdtase"/>
</dbReference>
<keyword evidence="2" id="KW-0285">Flavoprotein</keyword>
<evidence type="ECO:0000313" key="7">
    <source>
        <dbReference type="EMBL" id="MDA0563637.1"/>
    </source>
</evidence>
<dbReference type="InterPro" id="IPR036188">
    <property type="entry name" value="FAD/NAD-bd_sf"/>
</dbReference>
<dbReference type="Gene3D" id="3.30.9.10">
    <property type="entry name" value="D-Amino Acid Oxidase, subunit A, domain 2"/>
    <property type="match status" value="1"/>
</dbReference>
<dbReference type="EMBL" id="JAJAQC010000005">
    <property type="protein sequence ID" value="MDA0563637.1"/>
    <property type="molecule type" value="Genomic_DNA"/>
</dbReference>
<dbReference type="Proteomes" id="UP001140076">
    <property type="component" value="Unassembled WGS sequence"/>
</dbReference>
<gene>
    <name evidence="7" type="ORF">LG943_04720</name>
</gene>
<dbReference type="RefSeq" id="WP_270070911.1">
    <property type="nucleotide sequence ID" value="NZ_JAJAQC010000005.1"/>
</dbReference>
<dbReference type="InterPro" id="IPR045170">
    <property type="entry name" value="MTOX"/>
</dbReference>
<keyword evidence="8" id="KW-1185">Reference proteome</keyword>
<feature type="domain" description="FAD dependent oxidoreductase" evidence="6">
    <location>
        <begin position="24"/>
        <end position="379"/>
    </location>
</feature>
<feature type="compositionally biased region" description="Pro residues" evidence="5">
    <location>
        <begin position="1"/>
        <end position="19"/>
    </location>
</feature>
<dbReference type="GO" id="GO:0050660">
    <property type="term" value="F:flavin adenine dinucleotide binding"/>
    <property type="evidence" value="ECO:0007669"/>
    <property type="project" value="InterPro"/>
</dbReference>
<evidence type="ECO:0000256" key="3">
    <source>
        <dbReference type="ARBA" id="ARBA00022827"/>
    </source>
</evidence>
<dbReference type="AlphaFoldDB" id="A0A9X3SDB3"/>
<dbReference type="Pfam" id="PF01266">
    <property type="entry name" value="DAO"/>
    <property type="match status" value="1"/>
</dbReference>
<evidence type="ECO:0000256" key="2">
    <source>
        <dbReference type="ARBA" id="ARBA00022630"/>
    </source>
</evidence>
<evidence type="ECO:0000256" key="5">
    <source>
        <dbReference type="SAM" id="MobiDB-lite"/>
    </source>
</evidence>
<sequence length="402" mass="42367">MTSPHPSPSAGPGPRPGARPRPRIGVIGTGTIGTMAAWRAAERGAEVVAFDRDAPGHDRGAAGGESRIFRTAYLEGRRYIPLLQRAEGLWRELEDRTGHRLLDLCGGLSIGPTDDPRMREIVEGAEEYGLDHRVLTPEEAAKRFPQHPVGAGETAVLDPRAGVVRPDAALLAAAARAEELGARIHRYTEVEGVERRGAGWSVTAGGRRHDLDRLVLALGPWSAAPGTFAHGLLASAGLQARQIPMTWFPAREPDALIPGPNPVAIRVGDYGYSCFPVMDGVSVKVSPHSAPRPAVGHPGELPPRAAPDVVATARETVRRHLPGLHPDPSRTAVYADLFSPDGHALLGPLPGSPGVVLATGFSGHGFKLSPLFGEVIADLAIDGETAYDIGHLDPARLLGAAA</sequence>
<dbReference type="SUPFAM" id="SSF51905">
    <property type="entry name" value="FAD/NAD(P)-binding domain"/>
    <property type="match status" value="1"/>
</dbReference>
<protein>
    <submittedName>
        <fullName evidence="7">FAD-dependent oxidoreductase</fullName>
    </submittedName>
</protein>
<comment type="caution">
    <text evidence="7">The sequence shown here is derived from an EMBL/GenBank/DDBJ whole genome shotgun (WGS) entry which is preliminary data.</text>
</comment>
<organism evidence="7 8">
    <name type="scientific">Streptomonospora mangrovi</name>
    <dbReference type="NCBI Taxonomy" id="2883123"/>
    <lineage>
        <taxon>Bacteria</taxon>
        <taxon>Bacillati</taxon>
        <taxon>Actinomycetota</taxon>
        <taxon>Actinomycetes</taxon>
        <taxon>Streptosporangiales</taxon>
        <taxon>Nocardiopsidaceae</taxon>
        <taxon>Streptomonospora</taxon>
    </lineage>
</organism>
<dbReference type="PANTHER" id="PTHR10961:SF7">
    <property type="entry name" value="FAD DEPENDENT OXIDOREDUCTASE DOMAIN-CONTAINING PROTEIN"/>
    <property type="match status" value="1"/>
</dbReference>
<proteinExistence type="predicted"/>
<dbReference type="PANTHER" id="PTHR10961">
    <property type="entry name" value="PEROXISOMAL SARCOSINE OXIDASE"/>
    <property type="match status" value="1"/>
</dbReference>
<accession>A0A9X3SDB3</accession>
<feature type="region of interest" description="Disordered" evidence="5">
    <location>
        <begin position="1"/>
        <end position="23"/>
    </location>
</feature>
<evidence type="ECO:0000259" key="6">
    <source>
        <dbReference type="Pfam" id="PF01266"/>
    </source>
</evidence>
<keyword evidence="3" id="KW-0274">FAD</keyword>
<keyword evidence="4" id="KW-0560">Oxidoreductase</keyword>
<evidence type="ECO:0000256" key="4">
    <source>
        <dbReference type="ARBA" id="ARBA00023002"/>
    </source>
</evidence>
<comment type="cofactor">
    <cofactor evidence="1">
        <name>FAD</name>
        <dbReference type="ChEBI" id="CHEBI:57692"/>
    </cofactor>
</comment>
<evidence type="ECO:0000256" key="1">
    <source>
        <dbReference type="ARBA" id="ARBA00001974"/>
    </source>
</evidence>